<evidence type="ECO:0000313" key="2">
    <source>
        <dbReference type="Proteomes" id="UP000545876"/>
    </source>
</evidence>
<evidence type="ECO:0000313" key="1">
    <source>
        <dbReference type="EMBL" id="NLD25145.1"/>
    </source>
</evidence>
<proteinExistence type="predicted"/>
<reference evidence="1 2" key="1">
    <citation type="journal article" date="2020" name="Biotechnol. Biofuels">
        <title>New insights from the biogas microbiome by comprehensive genome-resolved metagenomics of nearly 1600 species originating from multiple anaerobic digesters.</title>
        <authorList>
            <person name="Campanaro S."/>
            <person name="Treu L."/>
            <person name="Rodriguez-R L.M."/>
            <person name="Kovalovszki A."/>
            <person name="Ziels R.M."/>
            <person name="Maus I."/>
            <person name="Zhu X."/>
            <person name="Kougias P.G."/>
            <person name="Basile A."/>
            <person name="Luo G."/>
            <person name="Schluter A."/>
            <person name="Konstantinidis K.T."/>
            <person name="Angelidaki I."/>
        </authorList>
    </citation>
    <scope>NUCLEOTIDE SEQUENCE [LARGE SCALE GENOMIC DNA]</scope>
    <source>
        <strain evidence="1">AS06rmzACSIP_65</strain>
    </source>
</reference>
<gene>
    <name evidence="1" type="ORF">GX656_00685</name>
</gene>
<protein>
    <recommendedName>
        <fullName evidence="3">Polymerase nucleotidyl transferase domain-containing protein</fullName>
    </recommendedName>
</protein>
<dbReference type="Proteomes" id="UP000545876">
    <property type="component" value="Unassembled WGS sequence"/>
</dbReference>
<dbReference type="Gene3D" id="3.30.460.10">
    <property type="entry name" value="Beta Polymerase, domain 2"/>
    <property type="match status" value="1"/>
</dbReference>
<comment type="caution">
    <text evidence="1">The sequence shown here is derived from an EMBL/GenBank/DDBJ whole genome shotgun (WGS) entry which is preliminary data.</text>
</comment>
<sequence length="262" mass="31943">MEKYIQLKKFRSLMSLSVCKEDIERIWGRQYLKKIIDHHQRICKKRESLIVRKKIQIAQESVSSLLALKLVKFIGVTGSVAAGFAREEDDIDVYVVVRNKSMWLYRGIIVIRNLFHNKIRAKRHKEVRDKLCLNFVSEERGLKLEDDIFNFHELMYIVPIYNQRYLNFIYLENKWLVHKYNIRKELLEAEIEEEKSVNYFFQLLNFFFYYFQVIFMLVSRHNPELKRLKENNKRGKIEFFPIDFKFERIGEYSKKFPEIEKF</sequence>
<dbReference type="SUPFAM" id="SSF81301">
    <property type="entry name" value="Nucleotidyltransferase"/>
    <property type="match status" value="1"/>
</dbReference>
<name>A0A847CZN4_9BACT</name>
<dbReference type="EMBL" id="JAAZBX010000002">
    <property type="protein sequence ID" value="NLD25145.1"/>
    <property type="molecule type" value="Genomic_DNA"/>
</dbReference>
<dbReference type="InterPro" id="IPR043519">
    <property type="entry name" value="NT_sf"/>
</dbReference>
<dbReference type="AlphaFoldDB" id="A0A847CZN4"/>
<accession>A0A847CZN4</accession>
<organism evidence="1 2">
    <name type="scientific">Candidatus Dojkabacteria bacterium</name>
    <dbReference type="NCBI Taxonomy" id="2099670"/>
    <lineage>
        <taxon>Bacteria</taxon>
        <taxon>Candidatus Dojkabacteria</taxon>
    </lineage>
</organism>
<evidence type="ECO:0008006" key="3">
    <source>
        <dbReference type="Google" id="ProtNLM"/>
    </source>
</evidence>